<proteinExistence type="inferred from homology"/>
<evidence type="ECO:0000256" key="3">
    <source>
        <dbReference type="ARBA" id="ARBA00023239"/>
    </source>
</evidence>
<dbReference type="SUPFAM" id="SSF46785">
    <property type="entry name" value="Winged helix' DNA-binding domain"/>
    <property type="match status" value="1"/>
</dbReference>
<keyword evidence="2" id="KW-0350">Heme biosynthesis</keyword>
<evidence type="ECO:0000256" key="6">
    <source>
        <dbReference type="ARBA" id="ARBA00048470"/>
    </source>
</evidence>
<evidence type="ECO:0000259" key="8">
    <source>
        <dbReference type="Pfam" id="PF22451"/>
    </source>
</evidence>
<dbReference type="PANTHER" id="PTHR43413">
    <property type="entry name" value="TRANSCRIPTIONAL REGULATOR, ASNC FAMILY"/>
    <property type="match status" value="1"/>
</dbReference>
<dbReference type="Gene3D" id="3.30.70.3460">
    <property type="match status" value="1"/>
</dbReference>
<feature type="domain" description="Siroheme decarboxylase AsnC-like ligand binding" evidence="7">
    <location>
        <begin position="64"/>
        <end position="146"/>
    </location>
</feature>
<dbReference type="EC" id="4.1.1.111" evidence="5"/>
<comment type="caution">
    <text evidence="9">The sequence shown here is derived from an EMBL/GenBank/DDBJ whole genome shotgun (WGS) entry which is preliminary data.</text>
</comment>
<accession>A0A7V5P0Z8</accession>
<dbReference type="Pfam" id="PF22451">
    <property type="entry name" value="NirdL-like_HTH"/>
    <property type="match status" value="1"/>
</dbReference>
<protein>
    <recommendedName>
        <fullName evidence="5">siroheme decarboxylase</fullName>
        <ecNumber evidence="5">4.1.1.111</ecNumber>
    </recommendedName>
</protein>
<dbReference type="GO" id="GO:0016829">
    <property type="term" value="F:lyase activity"/>
    <property type="evidence" value="ECO:0007669"/>
    <property type="project" value="UniProtKB-KW"/>
</dbReference>
<comment type="similarity">
    <text evidence="4">Belongs to the Ahb/Nir family.</text>
</comment>
<sequence length="159" mass="18651">MTLTKLEKKLIAALSAGLPLVERPYQLLAERFGVSEEEVIKTISRLIEKKIIRRFGGTIRHDLAGVRGNVMVAWLVPPDRIEEVGELCAQKPFITHCYVRKTAPDWPYNFYTMLHAPDEKECRRLVEELARELGLTDYELLFTEKEIIRRMRRYFEDEI</sequence>
<dbReference type="InterPro" id="IPR050684">
    <property type="entry name" value="HTH-Siroheme_Decarb"/>
</dbReference>
<evidence type="ECO:0000256" key="1">
    <source>
        <dbReference type="ARBA" id="ARBA00004744"/>
    </source>
</evidence>
<dbReference type="InterPro" id="IPR053953">
    <property type="entry name" value="NirdL-like_HTH"/>
</dbReference>
<evidence type="ECO:0000256" key="5">
    <source>
        <dbReference type="ARBA" id="ARBA00023471"/>
    </source>
</evidence>
<comment type="pathway">
    <text evidence="1">Porphyrin-containing compound metabolism; protoheme biosynthesis.</text>
</comment>
<evidence type="ECO:0000259" key="7">
    <source>
        <dbReference type="Pfam" id="PF17805"/>
    </source>
</evidence>
<organism evidence="9">
    <name type="scientific">Thermodesulfatator atlanticus</name>
    <dbReference type="NCBI Taxonomy" id="501497"/>
    <lineage>
        <taxon>Bacteria</taxon>
        <taxon>Pseudomonadati</taxon>
        <taxon>Thermodesulfobacteriota</taxon>
        <taxon>Thermodesulfobacteria</taxon>
        <taxon>Thermodesulfobacteriales</taxon>
        <taxon>Thermodesulfatatoraceae</taxon>
        <taxon>Thermodesulfatator</taxon>
    </lineage>
</organism>
<dbReference type="Proteomes" id="UP000886101">
    <property type="component" value="Unassembled WGS sequence"/>
</dbReference>
<evidence type="ECO:0000313" key="9">
    <source>
        <dbReference type="EMBL" id="HHI97612.1"/>
    </source>
</evidence>
<dbReference type="InterPro" id="IPR040523">
    <property type="entry name" value="AsnC_trans_reg2"/>
</dbReference>
<dbReference type="InterPro" id="IPR036390">
    <property type="entry name" value="WH_DNA-bd_sf"/>
</dbReference>
<dbReference type="GO" id="GO:0006783">
    <property type="term" value="P:heme biosynthetic process"/>
    <property type="evidence" value="ECO:0007669"/>
    <property type="project" value="UniProtKB-KW"/>
</dbReference>
<dbReference type="PANTHER" id="PTHR43413:SF1">
    <property type="entry name" value="SIROHEME DECARBOXYLASE NIRL SUBUNIT"/>
    <property type="match status" value="1"/>
</dbReference>
<evidence type="ECO:0000256" key="4">
    <source>
        <dbReference type="ARBA" id="ARBA00023457"/>
    </source>
</evidence>
<keyword evidence="3" id="KW-0456">Lyase</keyword>
<name>A0A7V5P0Z8_9BACT</name>
<comment type="catalytic activity">
    <reaction evidence="6">
        <text>siroheme + 2 H(+) = 12,18-didecarboxysiroheme + 2 CO2</text>
        <dbReference type="Rhea" id="RHEA:19093"/>
        <dbReference type="ChEBI" id="CHEBI:15378"/>
        <dbReference type="ChEBI" id="CHEBI:16526"/>
        <dbReference type="ChEBI" id="CHEBI:60052"/>
        <dbReference type="ChEBI" id="CHEBI:140497"/>
        <dbReference type="EC" id="4.1.1.111"/>
    </reaction>
</comment>
<gene>
    <name evidence="9" type="ORF">ENJ96_07140</name>
</gene>
<dbReference type="AlphaFoldDB" id="A0A7V5P0Z8"/>
<evidence type="ECO:0000256" key="2">
    <source>
        <dbReference type="ARBA" id="ARBA00023133"/>
    </source>
</evidence>
<dbReference type="EMBL" id="DROK01000208">
    <property type="protein sequence ID" value="HHI97612.1"/>
    <property type="molecule type" value="Genomic_DNA"/>
</dbReference>
<reference evidence="9" key="1">
    <citation type="journal article" date="2020" name="mSystems">
        <title>Genome- and Community-Level Interaction Insights into Carbon Utilization and Element Cycling Functions of Hydrothermarchaeota in Hydrothermal Sediment.</title>
        <authorList>
            <person name="Zhou Z."/>
            <person name="Liu Y."/>
            <person name="Xu W."/>
            <person name="Pan J."/>
            <person name="Luo Z.H."/>
            <person name="Li M."/>
        </authorList>
    </citation>
    <scope>NUCLEOTIDE SEQUENCE [LARGE SCALE GENOMIC DNA]</scope>
    <source>
        <strain evidence="9">HyVt-533</strain>
    </source>
</reference>
<dbReference type="Pfam" id="PF17805">
    <property type="entry name" value="AsnC_trans_reg2"/>
    <property type="match status" value="1"/>
</dbReference>
<feature type="domain" description="Siroheme decarboxylase NirL-like HTH" evidence="8">
    <location>
        <begin position="7"/>
        <end position="53"/>
    </location>
</feature>